<feature type="chain" id="PRO_5001801170" description="Lipoprotein" evidence="1">
    <location>
        <begin position="19"/>
        <end position="345"/>
    </location>
</feature>
<dbReference type="OrthoDB" id="948245at2"/>
<protein>
    <recommendedName>
        <fullName evidence="4">Lipoprotein</fullName>
    </recommendedName>
</protein>
<sequence length="345" mass="39779">MKKLILSFVLLIVTILSCSRTIVDPPDDKLTNAVDVYVAGKENNQVCYWKNTVKTNLINGNNLEPISVYAENNDTYFLARSPFNPANPQNYEYYFWKNNLKQEVKQYLNIPTSSYFSFQQFQVKNGDIYITGIIENLNPPTPMDKYEVCYWKNGLKNIVFKHNVQSIEVNLSIINSDFYMISHKYNTATANFEHGYYKNNTYTSLTSQSNFFVGNGIFAESNNTLLFYSDGANNSNILKNLSNNSVTIVPFEFRTFTLDKTNNTKYFVAPTKYCKNNINTITDFSNDPNDFKFITDIKFLNNNCYIIRQRDNNQGFAQKVFINDVEAQSIADPNGRFVSIFVTEN</sequence>
<dbReference type="EMBL" id="JPRO01000007">
    <property type="protein sequence ID" value="KFF03723.1"/>
    <property type="molecule type" value="Genomic_DNA"/>
</dbReference>
<evidence type="ECO:0000256" key="1">
    <source>
        <dbReference type="SAM" id="SignalP"/>
    </source>
</evidence>
<evidence type="ECO:0008006" key="4">
    <source>
        <dbReference type="Google" id="ProtNLM"/>
    </source>
</evidence>
<keyword evidence="1" id="KW-0732">Signal</keyword>
<dbReference type="Proteomes" id="UP000028703">
    <property type="component" value="Unassembled WGS sequence"/>
</dbReference>
<dbReference type="eggNOG" id="ENOG5032BR4">
    <property type="taxonomic scope" value="Bacteria"/>
</dbReference>
<dbReference type="STRING" id="421531.IX38_09885"/>
<reference evidence="2 3" key="1">
    <citation type="submission" date="2014-07" db="EMBL/GenBank/DDBJ databases">
        <title>Genome of Chryseobacterium luteum DSM 18605.</title>
        <authorList>
            <person name="Stropko S.J."/>
            <person name="Pipes S.E."/>
            <person name="Newman J.D."/>
        </authorList>
    </citation>
    <scope>NUCLEOTIDE SEQUENCE [LARGE SCALE GENOMIC DNA]</scope>
    <source>
        <strain evidence="2 3">DSM 18605</strain>
    </source>
</reference>
<organism evidence="2 3">
    <name type="scientific">Chryseobacterium luteum</name>
    <dbReference type="NCBI Taxonomy" id="421531"/>
    <lineage>
        <taxon>Bacteria</taxon>
        <taxon>Pseudomonadati</taxon>
        <taxon>Bacteroidota</taxon>
        <taxon>Flavobacteriia</taxon>
        <taxon>Flavobacteriales</taxon>
        <taxon>Weeksellaceae</taxon>
        <taxon>Chryseobacterium group</taxon>
        <taxon>Chryseobacterium</taxon>
    </lineage>
</organism>
<feature type="signal peptide" evidence="1">
    <location>
        <begin position="1"/>
        <end position="18"/>
    </location>
</feature>
<comment type="caution">
    <text evidence="2">The sequence shown here is derived from an EMBL/GenBank/DDBJ whole genome shotgun (WGS) entry which is preliminary data.</text>
</comment>
<dbReference type="AlphaFoldDB" id="A0A085ZH09"/>
<evidence type="ECO:0000313" key="3">
    <source>
        <dbReference type="Proteomes" id="UP000028703"/>
    </source>
</evidence>
<name>A0A085ZH09_9FLAO</name>
<accession>A0A085ZH09</accession>
<gene>
    <name evidence="2" type="ORF">IX38_09885</name>
</gene>
<evidence type="ECO:0000313" key="2">
    <source>
        <dbReference type="EMBL" id="KFF03723.1"/>
    </source>
</evidence>
<keyword evidence="3" id="KW-1185">Reference proteome</keyword>
<dbReference type="PROSITE" id="PS51257">
    <property type="entry name" value="PROKAR_LIPOPROTEIN"/>
    <property type="match status" value="1"/>
</dbReference>
<proteinExistence type="predicted"/>
<dbReference type="RefSeq" id="WP_034704173.1">
    <property type="nucleotide sequence ID" value="NZ_JPRO01000007.1"/>
</dbReference>